<feature type="domain" description="NfeD-like C-terminal" evidence="6">
    <location>
        <begin position="91"/>
        <end position="150"/>
    </location>
</feature>
<dbReference type="Proteomes" id="UP000440713">
    <property type="component" value="Unassembled WGS sequence"/>
</dbReference>
<gene>
    <name evidence="7" type="ORF">FYJ71_02250</name>
</gene>
<dbReference type="PANTHER" id="PTHR33507">
    <property type="entry name" value="INNER MEMBRANE PROTEIN YBBJ"/>
    <property type="match status" value="1"/>
</dbReference>
<dbReference type="AlphaFoldDB" id="A0A6N7WY49"/>
<evidence type="ECO:0000256" key="5">
    <source>
        <dbReference type="SAM" id="Phobius"/>
    </source>
</evidence>
<dbReference type="Gene3D" id="2.40.50.140">
    <property type="entry name" value="Nucleic acid-binding proteins"/>
    <property type="match status" value="1"/>
</dbReference>
<feature type="transmembrane region" description="Helical" evidence="5">
    <location>
        <begin position="12"/>
        <end position="43"/>
    </location>
</feature>
<feature type="transmembrane region" description="Helical" evidence="5">
    <location>
        <begin position="49"/>
        <end position="68"/>
    </location>
</feature>
<dbReference type="PANTHER" id="PTHR33507:SF3">
    <property type="entry name" value="INNER MEMBRANE PROTEIN YBBJ"/>
    <property type="match status" value="1"/>
</dbReference>
<accession>A0A6N7WY49</accession>
<evidence type="ECO:0000256" key="2">
    <source>
        <dbReference type="ARBA" id="ARBA00022692"/>
    </source>
</evidence>
<evidence type="ECO:0000256" key="1">
    <source>
        <dbReference type="ARBA" id="ARBA00004141"/>
    </source>
</evidence>
<organism evidence="7 8">
    <name type="scientific">Peptostreptococcus porci</name>
    <dbReference type="NCBI Taxonomy" id="2652282"/>
    <lineage>
        <taxon>Bacteria</taxon>
        <taxon>Bacillati</taxon>
        <taxon>Bacillota</taxon>
        <taxon>Clostridia</taxon>
        <taxon>Peptostreptococcales</taxon>
        <taxon>Peptostreptococcaceae</taxon>
        <taxon>Peptostreptococcus</taxon>
    </lineage>
</organism>
<comment type="caution">
    <text evidence="7">The sequence shown here is derived from an EMBL/GenBank/DDBJ whole genome shotgun (WGS) entry which is preliminary data.</text>
</comment>
<evidence type="ECO:0000313" key="8">
    <source>
        <dbReference type="Proteomes" id="UP000440713"/>
    </source>
</evidence>
<dbReference type="InterPro" id="IPR012340">
    <property type="entry name" value="NA-bd_OB-fold"/>
</dbReference>
<sequence length="153" mass="17154">MFGISMKIIWLIIAIVFGIAEAMTLGLTMIWFSVGAIFAMGAAFLTDNVFIQILVFALVSVVMLFVFTRKLIKLNRDKNNKFWSTTETNTEAFIDKKGFIIRRITPEESGLAKVKGEEWTAVAADPYETIDKGEEIVVKSIEGVKLVVEKVKK</sequence>
<dbReference type="EMBL" id="VUNE01000001">
    <property type="protein sequence ID" value="MST61795.1"/>
    <property type="molecule type" value="Genomic_DNA"/>
</dbReference>
<dbReference type="InterPro" id="IPR002810">
    <property type="entry name" value="NfeD-like_C"/>
</dbReference>
<proteinExistence type="predicted"/>
<keyword evidence="8" id="KW-1185">Reference proteome</keyword>
<dbReference type="InterPro" id="IPR052165">
    <property type="entry name" value="Membrane_assoc_protease"/>
</dbReference>
<reference evidence="7 8" key="1">
    <citation type="submission" date="2019-08" db="EMBL/GenBank/DDBJ databases">
        <title>In-depth cultivation of the pig gut microbiome towards novel bacterial diversity and tailored functional studies.</title>
        <authorList>
            <person name="Wylensek D."/>
            <person name="Hitch T.C.A."/>
            <person name="Clavel T."/>
        </authorList>
    </citation>
    <scope>NUCLEOTIDE SEQUENCE [LARGE SCALE GENOMIC DNA]</scope>
    <source>
        <strain evidence="7 8">WCA-SAB-591-4A-A</strain>
    </source>
</reference>
<comment type="subcellular location">
    <subcellularLocation>
        <location evidence="1">Membrane</location>
        <topology evidence="1">Multi-pass membrane protein</topology>
    </subcellularLocation>
</comment>
<evidence type="ECO:0000259" key="6">
    <source>
        <dbReference type="Pfam" id="PF01957"/>
    </source>
</evidence>
<dbReference type="SUPFAM" id="SSF141322">
    <property type="entry name" value="NfeD domain-like"/>
    <property type="match status" value="1"/>
</dbReference>
<name>A0A6N7WY49_9FIRM</name>
<dbReference type="Pfam" id="PF01957">
    <property type="entry name" value="NfeD"/>
    <property type="match status" value="1"/>
</dbReference>
<keyword evidence="4 5" id="KW-0472">Membrane</keyword>
<protein>
    <submittedName>
        <fullName evidence="7">NfeD family protein</fullName>
    </submittedName>
</protein>
<dbReference type="RefSeq" id="WP_154537175.1">
    <property type="nucleotide sequence ID" value="NZ_JAQYHJ010000086.1"/>
</dbReference>
<keyword evidence="3 5" id="KW-1133">Transmembrane helix</keyword>
<keyword evidence="2 5" id="KW-0812">Transmembrane</keyword>
<evidence type="ECO:0000256" key="4">
    <source>
        <dbReference type="ARBA" id="ARBA00023136"/>
    </source>
</evidence>
<dbReference type="GO" id="GO:0005886">
    <property type="term" value="C:plasma membrane"/>
    <property type="evidence" value="ECO:0007669"/>
    <property type="project" value="TreeGrafter"/>
</dbReference>
<evidence type="ECO:0000256" key="3">
    <source>
        <dbReference type="ARBA" id="ARBA00022989"/>
    </source>
</evidence>
<evidence type="ECO:0000313" key="7">
    <source>
        <dbReference type="EMBL" id="MST61795.1"/>
    </source>
</evidence>